<gene>
    <name evidence="1" type="ORF">PoB_000404700</name>
</gene>
<evidence type="ECO:0000313" key="2">
    <source>
        <dbReference type="Proteomes" id="UP000735302"/>
    </source>
</evidence>
<reference evidence="1 2" key="1">
    <citation type="journal article" date="2021" name="Elife">
        <title>Chloroplast acquisition without the gene transfer in kleptoplastic sea slugs, Plakobranchus ocellatus.</title>
        <authorList>
            <person name="Maeda T."/>
            <person name="Takahashi S."/>
            <person name="Yoshida T."/>
            <person name="Shimamura S."/>
            <person name="Takaki Y."/>
            <person name="Nagai Y."/>
            <person name="Toyoda A."/>
            <person name="Suzuki Y."/>
            <person name="Arimoto A."/>
            <person name="Ishii H."/>
            <person name="Satoh N."/>
            <person name="Nishiyama T."/>
            <person name="Hasebe M."/>
            <person name="Maruyama T."/>
            <person name="Minagawa J."/>
            <person name="Obokata J."/>
            <person name="Shigenobu S."/>
        </authorList>
    </citation>
    <scope>NUCLEOTIDE SEQUENCE [LARGE SCALE GENOMIC DNA]</scope>
</reference>
<proteinExistence type="predicted"/>
<comment type="caution">
    <text evidence="1">The sequence shown here is derived from an EMBL/GenBank/DDBJ whole genome shotgun (WGS) entry which is preliminary data.</text>
</comment>
<evidence type="ECO:0000313" key="1">
    <source>
        <dbReference type="EMBL" id="GFN77541.1"/>
    </source>
</evidence>
<accession>A0AAV3Y5Y3</accession>
<dbReference type="AlphaFoldDB" id="A0AAV3Y5Y3"/>
<organism evidence="1 2">
    <name type="scientific">Plakobranchus ocellatus</name>
    <dbReference type="NCBI Taxonomy" id="259542"/>
    <lineage>
        <taxon>Eukaryota</taxon>
        <taxon>Metazoa</taxon>
        <taxon>Spiralia</taxon>
        <taxon>Lophotrochozoa</taxon>
        <taxon>Mollusca</taxon>
        <taxon>Gastropoda</taxon>
        <taxon>Heterobranchia</taxon>
        <taxon>Euthyneura</taxon>
        <taxon>Panpulmonata</taxon>
        <taxon>Sacoglossa</taxon>
        <taxon>Placobranchoidea</taxon>
        <taxon>Plakobranchidae</taxon>
        <taxon>Plakobranchus</taxon>
    </lineage>
</organism>
<name>A0AAV3Y5Y3_9GAST</name>
<keyword evidence="2" id="KW-1185">Reference proteome</keyword>
<dbReference type="EMBL" id="BLXT01000492">
    <property type="protein sequence ID" value="GFN77541.1"/>
    <property type="molecule type" value="Genomic_DNA"/>
</dbReference>
<dbReference type="Proteomes" id="UP000735302">
    <property type="component" value="Unassembled WGS sequence"/>
</dbReference>
<protein>
    <submittedName>
        <fullName evidence="1">Uncharacterized protein</fullName>
    </submittedName>
</protein>
<sequence>MHIIFHETLTPCVYDVIIHSHGNVLILQQKTQGRCQFSARPRTQCNDSWTRFLPAVLTNCSIDEEQQCRRLQPVKSLSNDKTFPEVGDTAASFFSNVKQIKIPRCAGQYGQTEKQSTAAAAAATTAATARAAAAATATASLTLLVLWYHHEELLQPDGHLV</sequence>